<feature type="compositionally biased region" description="Polar residues" evidence="1">
    <location>
        <begin position="80"/>
        <end position="98"/>
    </location>
</feature>
<proteinExistence type="predicted"/>
<organism evidence="2">
    <name type="scientific">Magnusiomyces tetraspermus</name>
    <dbReference type="NCBI Taxonomy" id="1232584"/>
    <lineage>
        <taxon>Eukaryota</taxon>
        <taxon>Fungi</taxon>
        <taxon>Dikarya</taxon>
        <taxon>Ascomycota</taxon>
        <taxon>Saccharomycotina</taxon>
        <taxon>Dipodascomycetes</taxon>
        <taxon>Dipodascales</taxon>
        <taxon>Dipodascaceae</taxon>
        <taxon>Magnusiomyces</taxon>
    </lineage>
</organism>
<accession>A0A023UMB3</accession>
<name>A0A023UMB3_9ASCO</name>
<geneLocation type="mitochondrion" evidence="2"/>
<sequence length="134" mass="14403">MKMSGCSGNYVVERTWRRICSKMCEEPPPSGGRSVYTPFGLYTAYASHKHPCDTIHPGVSPGRRECSPSLPPKPPIPFRATTTGIGNTVHANRPTGTKSFGFRGNTKDWGPSTTRSQVGPSGRTSTSGPSAKYT</sequence>
<gene>
    <name evidence="2" type="primary">orf134</name>
</gene>
<feature type="compositionally biased region" description="Low complexity" evidence="1">
    <location>
        <begin position="119"/>
        <end position="134"/>
    </location>
</feature>
<keyword evidence="2" id="KW-0496">Mitochondrion</keyword>
<dbReference type="GeneID" id="19351014"/>
<evidence type="ECO:0000313" key="2">
    <source>
        <dbReference type="EMBL" id="AHY04939.1"/>
    </source>
</evidence>
<dbReference type="AlphaFoldDB" id="A0A023UMB3"/>
<protein>
    <submittedName>
        <fullName evidence="2">Uncharacterized protein</fullName>
    </submittedName>
</protein>
<feature type="region of interest" description="Disordered" evidence="1">
    <location>
        <begin position="57"/>
        <end position="134"/>
    </location>
</feature>
<dbReference type="RefSeq" id="YP_009029685.1">
    <property type="nucleotide sequence ID" value="NC_024094.1"/>
</dbReference>
<dbReference type="EMBL" id="KJ459951">
    <property type="protein sequence ID" value="AHY04939.1"/>
    <property type="molecule type" value="Genomic_DNA"/>
</dbReference>
<evidence type="ECO:0000256" key="1">
    <source>
        <dbReference type="SAM" id="MobiDB-lite"/>
    </source>
</evidence>
<reference evidence="2" key="1">
    <citation type="journal article" date="2014" name="Proc. Natl. Acad. Sci. U.S.A.">
        <title>Massive programmed translational jumping in mitochondria.</title>
        <authorList>
            <person name="Lang B.F."/>
            <person name="Jakubkova M."/>
            <person name="Hegedusova E."/>
            <person name="Daoud R."/>
            <person name="Forget L."/>
            <person name="Brejova B."/>
            <person name="Vinar T."/>
            <person name="Kosa P."/>
            <person name="Fricova D."/>
            <person name="Nebohacova M."/>
            <person name="Griac P."/>
            <person name="Tomaska L."/>
            <person name="Burger G."/>
            <person name="Nosek J."/>
        </authorList>
    </citation>
    <scope>NUCLEOTIDE SEQUENCE</scope>
    <source>
        <strain evidence="2">NRRL Y-7288</strain>
    </source>
</reference>